<dbReference type="GO" id="GO:0015628">
    <property type="term" value="P:protein secretion by the type II secretion system"/>
    <property type="evidence" value="ECO:0007669"/>
    <property type="project" value="InterPro"/>
</dbReference>
<proteinExistence type="inferred from homology"/>
<evidence type="ECO:0000256" key="4">
    <source>
        <dbReference type="ARBA" id="ARBA00022840"/>
    </source>
</evidence>
<dbReference type="InterPro" id="IPR027417">
    <property type="entry name" value="P-loop_NTPase"/>
</dbReference>
<dbReference type="GO" id="GO:0008564">
    <property type="term" value="F:protein-exporting ATPase activity"/>
    <property type="evidence" value="ECO:0007669"/>
    <property type="project" value="UniProtKB-EC"/>
</dbReference>
<protein>
    <recommendedName>
        <fullName evidence="7">protein-secreting ATPase</fullName>
        <ecNumber evidence="7">7.4.2.8</ecNumber>
    </recommendedName>
</protein>
<gene>
    <name evidence="10" type="ORF">SAMN04487931_101323</name>
</gene>
<dbReference type="FunFam" id="3.30.450.90:FF:000001">
    <property type="entry name" value="Type II secretion system ATPase GspE"/>
    <property type="match status" value="1"/>
</dbReference>
<name>A0A1H2DPE9_9BACT</name>
<dbReference type="AlphaFoldDB" id="A0A1H2DPE9"/>
<dbReference type="InterPro" id="IPR013369">
    <property type="entry name" value="T2SS_GspE"/>
</dbReference>
<feature type="domain" description="Bacterial type II secretion system protein E" evidence="9">
    <location>
        <begin position="388"/>
        <end position="402"/>
    </location>
</feature>
<keyword evidence="3" id="KW-0547">Nucleotide-binding</keyword>
<organism evidence="10 11">
    <name type="scientific">Desulfobacula phenolica</name>
    <dbReference type="NCBI Taxonomy" id="90732"/>
    <lineage>
        <taxon>Bacteria</taxon>
        <taxon>Pseudomonadati</taxon>
        <taxon>Thermodesulfobacteriota</taxon>
        <taxon>Desulfobacteria</taxon>
        <taxon>Desulfobacterales</taxon>
        <taxon>Desulfobacteraceae</taxon>
        <taxon>Desulfobacula</taxon>
    </lineage>
</organism>
<comment type="catalytic activity">
    <reaction evidence="8">
        <text>ATP + H2O + cellular proteinSide 1 = ADP + phosphate + cellular proteinSide 2.</text>
        <dbReference type="EC" id="7.4.2.8"/>
    </reaction>
</comment>
<dbReference type="FunFam" id="3.40.50.300:FF:000398">
    <property type="entry name" value="Type IV pilus assembly ATPase PilB"/>
    <property type="match status" value="1"/>
</dbReference>
<dbReference type="PANTHER" id="PTHR30258">
    <property type="entry name" value="TYPE II SECRETION SYSTEM PROTEIN GSPE-RELATED"/>
    <property type="match status" value="1"/>
</dbReference>
<keyword evidence="6" id="KW-1278">Translocase</keyword>
<evidence type="ECO:0000256" key="1">
    <source>
        <dbReference type="ARBA" id="ARBA00006611"/>
    </source>
</evidence>
<evidence type="ECO:0000256" key="8">
    <source>
        <dbReference type="ARBA" id="ARBA00034006"/>
    </source>
</evidence>
<dbReference type="Gene3D" id="3.30.450.90">
    <property type="match status" value="1"/>
</dbReference>
<sequence>MKIETLSNILQNRFGIPEDMVATARESAKKQGESLQDALIRKKIAPEKLILKALELQYDIPFQERLDVQNIRSGFTRIIPIHFFKNYHIVPLIKNDEQGEPSALEPVIVVNDPSSLQAVDDLVSILKIEKYQLVLSTKGEILSTINNLYDKKSDNAQKIVDDMEGDDSIINEIAQTSDLLDDTSDAPIIKLVNHMISQSVKAKASDIHIEPGRDSLKIRYRIDGILYDLLEPPKRIQASLITRIKVMADMDIAEKRLPQDNRIEVRIGNKNVDIRISSIPTTLGERIVLRLLDKSSSLLTLSEFGIDQERLNLIRKLSSMPNGIILMTGPTGSGKTTTLYAMLSEINKPDINIITVEDPVEYKLEGINQIQVNPKIGLTFAKSLRSIVRQDPDVILIGEIRDHETSSIAVQSALTGHLVLSTLHTNDAASAITRLVDMGIEPFLITSAVRAVIAQRLIRVLCHECKEPCRPDALALKSIGLTEADVAQKNIFQAKGCGKCFHTGYKGRMPIFEILVIDKHHKSLILKTSDSTKIRDLALEQNMTTLLHDGIEKIFKGMTTIEEVLRVTQV</sequence>
<dbReference type="GO" id="GO:0005524">
    <property type="term" value="F:ATP binding"/>
    <property type="evidence" value="ECO:0007669"/>
    <property type="project" value="UniProtKB-KW"/>
</dbReference>
<evidence type="ECO:0000256" key="2">
    <source>
        <dbReference type="ARBA" id="ARBA00022448"/>
    </source>
</evidence>
<keyword evidence="5" id="KW-0653">Protein transport</keyword>
<dbReference type="SUPFAM" id="SSF160246">
    <property type="entry name" value="EspE N-terminal domain-like"/>
    <property type="match status" value="1"/>
</dbReference>
<dbReference type="EC" id="7.4.2.8" evidence="7"/>
<evidence type="ECO:0000256" key="3">
    <source>
        <dbReference type="ARBA" id="ARBA00022741"/>
    </source>
</evidence>
<dbReference type="EMBL" id="FNLL01000001">
    <property type="protein sequence ID" value="SDT84611.1"/>
    <property type="molecule type" value="Genomic_DNA"/>
</dbReference>
<reference evidence="11" key="1">
    <citation type="submission" date="2016-10" db="EMBL/GenBank/DDBJ databases">
        <authorList>
            <person name="Varghese N."/>
            <person name="Submissions S."/>
        </authorList>
    </citation>
    <scope>NUCLEOTIDE SEQUENCE [LARGE SCALE GENOMIC DNA]</scope>
    <source>
        <strain evidence="11">DSM 3384</strain>
    </source>
</reference>
<dbReference type="SUPFAM" id="SSF52540">
    <property type="entry name" value="P-loop containing nucleoside triphosphate hydrolases"/>
    <property type="match status" value="1"/>
</dbReference>
<dbReference type="Pfam" id="PF00437">
    <property type="entry name" value="T2SSE"/>
    <property type="match status" value="1"/>
</dbReference>
<dbReference type="InterPro" id="IPR007831">
    <property type="entry name" value="T2SS_GspE_N"/>
</dbReference>
<dbReference type="PROSITE" id="PS00662">
    <property type="entry name" value="T2SP_E"/>
    <property type="match status" value="1"/>
</dbReference>
<dbReference type="NCBIfam" id="TIGR02533">
    <property type="entry name" value="type_II_gspE"/>
    <property type="match status" value="1"/>
</dbReference>
<evidence type="ECO:0000313" key="11">
    <source>
        <dbReference type="Proteomes" id="UP000199608"/>
    </source>
</evidence>
<evidence type="ECO:0000313" key="10">
    <source>
        <dbReference type="EMBL" id="SDT84611.1"/>
    </source>
</evidence>
<dbReference type="Gene3D" id="3.30.300.160">
    <property type="entry name" value="Type II secretion system, protein E, N-terminal domain"/>
    <property type="match status" value="1"/>
</dbReference>
<evidence type="ECO:0000256" key="6">
    <source>
        <dbReference type="ARBA" id="ARBA00022967"/>
    </source>
</evidence>
<dbReference type="InterPro" id="IPR001482">
    <property type="entry name" value="T2SS/T4SS_dom"/>
</dbReference>
<dbReference type="InterPro" id="IPR003593">
    <property type="entry name" value="AAA+_ATPase"/>
</dbReference>
<dbReference type="Pfam" id="PF05157">
    <property type="entry name" value="MshEN"/>
    <property type="match status" value="1"/>
</dbReference>
<accession>A0A1H2DPE9</accession>
<dbReference type="RefSeq" id="WP_092229778.1">
    <property type="nucleotide sequence ID" value="NZ_FNLL01000001.1"/>
</dbReference>
<evidence type="ECO:0000256" key="5">
    <source>
        <dbReference type="ARBA" id="ARBA00022927"/>
    </source>
</evidence>
<dbReference type="Gene3D" id="3.40.50.300">
    <property type="entry name" value="P-loop containing nucleotide triphosphate hydrolases"/>
    <property type="match status" value="1"/>
</dbReference>
<dbReference type="InterPro" id="IPR037257">
    <property type="entry name" value="T2SS_E_N_sf"/>
</dbReference>
<dbReference type="GO" id="GO:0015627">
    <property type="term" value="C:type II protein secretion system complex"/>
    <property type="evidence" value="ECO:0007669"/>
    <property type="project" value="InterPro"/>
</dbReference>
<dbReference type="Proteomes" id="UP000199608">
    <property type="component" value="Unassembled WGS sequence"/>
</dbReference>
<dbReference type="PANTHER" id="PTHR30258:SF2">
    <property type="entry name" value="COMG OPERON PROTEIN 1"/>
    <property type="match status" value="1"/>
</dbReference>
<dbReference type="GO" id="GO:0005886">
    <property type="term" value="C:plasma membrane"/>
    <property type="evidence" value="ECO:0007669"/>
    <property type="project" value="TreeGrafter"/>
</dbReference>
<comment type="similarity">
    <text evidence="1">Belongs to the GSP E family.</text>
</comment>
<keyword evidence="4" id="KW-0067">ATP-binding</keyword>
<dbReference type="GO" id="GO:0016887">
    <property type="term" value="F:ATP hydrolysis activity"/>
    <property type="evidence" value="ECO:0007669"/>
    <property type="project" value="TreeGrafter"/>
</dbReference>
<keyword evidence="2" id="KW-0813">Transport</keyword>
<dbReference type="SMART" id="SM00382">
    <property type="entry name" value="AAA"/>
    <property type="match status" value="1"/>
</dbReference>
<evidence type="ECO:0000259" key="9">
    <source>
        <dbReference type="PROSITE" id="PS00662"/>
    </source>
</evidence>
<evidence type="ECO:0000256" key="7">
    <source>
        <dbReference type="ARBA" id="ARBA00024382"/>
    </source>
</evidence>
<dbReference type="CDD" id="cd01129">
    <property type="entry name" value="PulE-GspE-like"/>
    <property type="match status" value="1"/>
</dbReference>
<keyword evidence="11" id="KW-1185">Reference proteome</keyword>